<dbReference type="SUPFAM" id="SSF52833">
    <property type="entry name" value="Thioredoxin-like"/>
    <property type="match status" value="1"/>
</dbReference>
<dbReference type="RefSeq" id="WP_002382827.1">
    <property type="nucleotide sequence ID" value="NZ_CABGHQ010000009.1"/>
</dbReference>
<dbReference type="InterPro" id="IPR046698">
    <property type="entry name" value="PedC-like"/>
</dbReference>
<reference evidence="2 3" key="1">
    <citation type="submission" date="2020-08" db="EMBL/GenBank/DDBJ databases">
        <title>Enterococcus faecalis SF28073 genome assembly.</title>
        <authorList>
            <person name="Duerkop B.A."/>
            <person name="Johnson C.N."/>
        </authorList>
    </citation>
    <scope>NUCLEOTIDE SEQUENCE [LARGE SCALE GENOMIC DNA]</scope>
    <source>
        <strain evidence="2 3">SF28073</strain>
    </source>
</reference>
<dbReference type="PROSITE" id="PS51257">
    <property type="entry name" value="PROKAR_LIPOPROTEIN"/>
    <property type="match status" value="1"/>
</dbReference>
<proteinExistence type="predicted"/>
<evidence type="ECO:0000256" key="1">
    <source>
        <dbReference type="SAM" id="Phobius"/>
    </source>
</evidence>
<gene>
    <name evidence="2" type="ORF">H9Q64_07780</name>
</gene>
<name>A0A7H0FSY8_ENTFL</name>
<dbReference type="EMBL" id="CP060804">
    <property type="protein sequence ID" value="QNP39154.1"/>
    <property type="molecule type" value="Genomic_DNA"/>
</dbReference>
<protein>
    <submittedName>
        <fullName evidence="2">Uncharacterized protein</fullName>
    </submittedName>
</protein>
<feature type="transmembrane region" description="Helical" evidence="1">
    <location>
        <begin position="6"/>
        <end position="24"/>
    </location>
</feature>
<organism evidence="2 3">
    <name type="scientific">Enterococcus faecalis</name>
    <name type="common">Streptococcus faecalis</name>
    <dbReference type="NCBI Taxonomy" id="1351"/>
    <lineage>
        <taxon>Bacteria</taxon>
        <taxon>Bacillati</taxon>
        <taxon>Bacillota</taxon>
        <taxon>Bacilli</taxon>
        <taxon>Lactobacillales</taxon>
        <taxon>Enterococcaceae</taxon>
        <taxon>Enterococcus</taxon>
    </lineage>
</organism>
<accession>A0A7H0FSY8</accession>
<dbReference type="InterPro" id="IPR036249">
    <property type="entry name" value="Thioredoxin-like_sf"/>
</dbReference>
<dbReference type="AlphaFoldDB" id="A0A7H0FSY8"/>
<evidence type="ECO:0000313" key="3">
    <source>
        <dbReference type="Proteomes" id="UP000516122"/>
    </source>
</evidence>
<dbReference type="Gene3D" id="3.40.30.10">
    <property type="entry name" value="Glutaredoxin"/>
    <property type="match status" value="1"/>
</dbReference>
<keyword evidence="1" id="KW-0812">Transmembrane</keyword>
<dbReference type="Proteomes" id="UP000516122">
    <property type="component" value="Chromosome"/>
</dbReference>
<evidence type="ECO:0000313" key="2">
    <source>
        <dbReference type="EMBL" id="QNP39154.1"/>
    </source>
</evidence>
<dbReference type="Pfam" id="PF20207">
    <property type="entry name" value="DUF6568"/>
    <property type="match status" value="1"/>
</dbReference>
<keyword evidence="1" id="KW-0472">Membrane</keyword>
<keyword evidence="1" id="KW-1133">Transmembrane helix</keyword>
<sequence length="164" mass="19293">MNKKTVILLIIGFTAVSIGIACFLQFKDRTKELEVTVDPIALKINTITSNNLDGYLKKHKTAYVYFGRPDCSDCNEFDPNLIKSIDKYKVYDKLIYVNLIEVRKDKQLWEKFKQKYGIKYTPTLAKYEYDERKNKQKPKFIVQWTPENGTVLKDFDNFVSKIEK</sequence>